<comment type="caution">
    <text evidence="2">The sequence shown here is derived from an EMBL/GenBank/DDBJ whole genome shotgun (WGS) entry which is preliminary data.</text>
</comment>
<dbReference type="Pfam" id="PF20316">
    <property type="entry name" value="DUF6612"/>
    <property type="match status" value="1"/>
</dbReference>
<dbReference type="AlphaFoldDB" id="A0A4Y8ICS8"/>
<dbReference type="PROSITE" id="PS51257">
    <property type="entry name" value="PROKAR_LIPOPROTEIN"/>
    <property type="match status" value="1"/>
</dbReference>
<feature type="chain" id="PRO_5039276640" description="Lipoprotein" evidence="1">
    <location>
        <begin position="19"/>
        <end position="256"/>
    </location>
</feature>
<proteinExistence type="predicted"/>
<gene>
    <name evidence="2" type="ORF">E3U55_15455</name>
</gene>
<feature type="signal peptide" evidence="1">
    <location>
        <begin position="1"/>
        <end position="18"/>
    </location>
</feature>
<dbReference type="Proteomes" id="UP000297975">
    <property type="component" value="Unassembled WGS sequence"/>
</dbReference>
<dbReference type="EMBL" id="SOPW01000022">
    <property type="protein sequence ID" value="TFB13798.1"/>
    <property type="molecule type" value="Genomic_DNA"/>
</dbReference>
<name>A0A4Y8ICS8_9BACI</name>
<keyword evidence="3" id="KW-1185">Reference proteome</keyword>
<accession>A0A4Y8ICS8</accession>
<dbReference type="RefSeq" id="WP_134341385.1">
    <property type="nucleotide sequence ID" value="NZ_SOPW01000022.1"/>
</dbReference>
<evidence type="ECO:0000256" key="1">
    <source>
        <dbReference type="SAM" id="SignalP"/>
    </source>
</evidence>
<dbReference type="OrthoDB" id="2967353at2"/>
<evidence type="ECO:0000313" key="2">
    <source>
        <dbReference type="EMBL" id="TFB13798.1"/>
    </source>
</evidence>
<organism evidence="2 3">
    <name type="scientific">Filobacillus milosensis</name>
    <dbReference type="NCBI Taxonomy" id="94137"/>
    <lineage>
        <taxon>Bacteria</taxon>
        <taxon>Bacillati</taxon>
        <taxon>Bacillota</taxon>
        <taxon>Bacilli</taxon>
        <taxon>Bacillales</taxon>
        <taxon>Bacillaceae</taxon>
        <taxon>Filobacillus</taxon>
    </lineage>
</organism>
<reference evidence="2 3" key="1">
    <citation type="submission" date="2019-03" db="EMBL/GenBank/DDBJ databases">
        <authorList>
            <person name="He R.-H."/>
        </authorList>
    </citation>
    <scope>NUCLEOTIDE SEQUENCE [LARGE SCALE GENOMIC DNA]</scope>
    <source>
        <strain evidence="3">SH 714</strain>
    </source>
</reference>
<evidence type="ECO:0000313" key="3">
    <source>
        <dbReference type="Proteomes" id="UP000297975"/>
    </source>
</evidence>
<protein>
    <recommendedName>
        <fullName evidence="4">Lipoprotein</fullName>
    </recommendedName>
</protein>
<keyword evidence="1" id="KW-0732">Signal</keyword>
<sequence length="256" mass="29834">MKKFIVLLILLPFILLVACKDEEVTQDGEKSTSNQEILTQTIEQSNEVENVMVDYSINQEIDLPEIEKNLTVEQTDSTYIESDPFRFLTEIQTHFGKLTVFNQEGELYIYDSEQETYESINLKQFDNFEEMLKKQRHIPEILNRLTSHVEDMELKEENNQYILTLKGEGEAYQSFVYNQIVTASIEGANLPIEENNIQVNSVSMELVISKDNYEVQEIFTGFEMSRKDDQNTTINQTIKRVYYDYNASTKEIPTAK</sequence>
<evidence type="ECO:0008006" key="4">
    <source>
        <dbReference type="Google" id="ProtNLM"/>
    </source>
</evidence>
<dbReference type="InterPro" id="IPR046720">
    <property type="entry name" value="DUF6612"/>
</dbReference>